<dbReference type="CDD" id="cd05403">
    <property type="entry name" value="NT_KNTase_like"/>
    <property type="match status" value="1"/>
</dbReference>
<dbReference type="InterPro" id="IPR052038">
    <property type="entry name" value="Type-VII_TA_antitoxin"/>
</dbReference>
<evidence type="ECO:0000256" key="8">
    <source>
        <dbReference type="ARBA" id="ARBA00022842"/>
    </source>
</evidence>
<evidence type="ECO:0000259" key="10">
    <source>
        <dbReference type="Pfam" id="PF01909"/>
    </source>
</evidence>
<dbReference type="EMBL" id="JACCKX010000001">
    <property type="protein sequence ID" value="NZA01921.1"/>
    <property type="molecule type" value="Genomic_DNA"/>
</dbReference>
<evidence type="ECO:0000256" key="5">
    <source>
        <dbReference type="ARBA" id="ARBA00022723"/>
    </source>
</evidence>
<dbReference type="InterPro" id="IPR043519">
    <property type="entry name" value="NT_sf"/>
</dbReference>
<keyword evidence="2" id="KW-1277">Toxin-antitoxin system</keyword>
<dbReference type="GO" id="GO:0005524">
    <property type="term" value="F:ATP binding"/>
    <property type="evidence" value="ECO:0007669"/>
    <property type="project" value="UniProtKB-KW"/>
</dbReference>
<dbReference type="GO" id="GO:0016779">
    <property type="term" value="F:nucleotidyltransferase activity"/>
    <property type="evidence" value="ECO:0007669"/>
    <property type="project" value="UniProtKB-KW"/>
</dbReference>
<keyword evidence="3 11" id="KW-0808">Transferase</keyword>
<accession>A0A853IVB2</accession>
<organism evidence="11 12">
    <name type="scientific">Ottowia beijingensis</name>
    <dbReference type="NCBI Taxonomy" id="1207057"/>
    <lineage>
        <taxon>Bacteria</taxon>
        <taxon>Pseudomonadati</taxon>
        <taxon>Pseudomonadota</taxon>
        <taxon>Betaproteobacteria</taxon>
        <taxon>Burkholderiales</taxon>
        <taxon>Comamonadaceae</taxon>
        <taxon>Ottowia</taxon>
    </lineage>
</organism>
<evidence type="ECO:0000256" key="9">
    <source>
        <dbReference type="ARBA" id="ARBA00038276"/>
    </source>
</evidence>
<name>A0A853IVB2_9BURK</name>
<evidence type="ECO:0000313" key="11">
    <source>
        <dbReference type="EMBL" id="NZA01921.1"/>
    </source>
</evidence>
<keyword evidence="12" id="KW-1185">Reference proteome</keyword>
<comment type="caution">
    <text evidence="11">The sequence shown here is derived from an EMBL/GenBank/DDBJ whole genome shotgun (WGS) entry which is preliminary data.</text>
</comment>
<dbReference type="AlphaFoldDB" id="A0A853IVB2"/>
<dbReference type="Proteomes" id="UP000589716">
    <property type="component" value="Unassembled WGS sequence"/>
</dbReference>
<evidence type="ECO:0000256" key="7">
    <source>
        <dbReference type="ARBA" id="ARBA00022840"/>
    </source>
</evidence>
<dbReference type="Pfam" id="PF01909">
    <property type="entry name" value="NTP_transf_2"/>
    <property type="match status" value="1"/>
</dbReference>
<evidence type="ECO:0000256" key="6">
    <source>
        <dbReference type="ARBA" id="ARBA00022741"/>
    </source>
</evidence>
<evidence type="ECO:0000256" key="3">
    <source>
        <dbReference type="ARBA" id="ARBA00022679"/>
    </source>
</evidence>
<dbReference type="InterPro" id="IPR002934">
    <property type="entry name" value="Polymerase_NTP_transf_dom"/>
</dbReference>
<reference evidence="11 12" key="1">
    <citation type="submission" date="2020-07" db="EMBL/GenBank/DDBJ databases">
        <authorList>
            <person name="Maaloum M."/>
        </authorList>
    </citation>
    <scope>NUCLEOTIDE SEQUENCE [LARGE SCALE GENOMIC DNA]</scope>
    <source>
        <strain evidence="11 12">GCS-AN-3</strain>
    </source>
</reference>
<keyword evidence="8" id="KW-0460">Magnesium</keyword>
<dbReference type="GO" id="GO:0046872">
    <property type="term" value="F:metal ion binding"/>
    <property type="evidence" value="ECO:0007669"/>
    <property type="project" value="UniProtKB-KW"/>
</dbReference>
<evidence type="ECO:0000256" key="4">
    <source>
        <dbReference type="ARBA" id="ARBA00022695"/>
    </source>
</evidence>
<protein>
    <submittedName>
        <fullName evidence="11">Nucleotidyltransferase domain-containing protein</fullName>
    </submittedName>
</protein>
<keyword evidence="5" id="KW-0479">Metal-binding</keyword>
<evidence type="ECO:0000256" key="2">
    <source>
        <dbReference type="ARBA" id="ARBA00022649"/>
    </source>
</evidence>
<proteinExistence type="inferred from homology"/>
<dbReference type="Gene3D" id="3.30.460.10">
    <property type="entry name" value="Beta Polymerase, domain 2"/>
    <property type="match status" value="1"/>
</dbReference>
<keyword evidence="4" id="KW-0548">Nucleotidyltransferase</keyword>
<dbReference type="PANTHER" id="PTHR33571">
    <property type="entry name" value="SSL8005 PROTEIN"/>
    <property type="match status" value="1"/>
</dbReference>
<comment type="cofactor">
    <cofactor evidence="1">
        <name>Mg(2+)</name>
        <dbReference type="ChEBI" id="CHEBI:18420"/>
    </cofactor>
</comment>
<evidence type="ECO:0000256" key="1">
    <source>
        <dbReference type="ARBA" id="ARBA00001946"/>
    </source>
</evidence>
<evidence type="ECO:0000313" key="12">
    <source>
        <dbReference type="Proteomes" id="UP000589716"/>
    </source>
</evidence>
<dbReference type="RefSeq" id="WP_180550313.1">
    <property type="nucleotide sequence ID" value="NZ_JACCKX010000001.1"/>
</dbReference>
<keyword evidence="6" id="KW-0547">Nucleotide-binding</keyword>
<feature type="domain" description="Polymerase nucleotidyl transferase" evidence="10">
    <location>
        <begin position="15"/>
        <end position="92"/>
    </location>
</feature>
<keyword evidence="7" id="KW-0067">ATP-binding</keyword>
<comment type="similarity">
    <text evidence="9">Belongs to the MntA antitoxin family.</text>
</comment>
<sequence>MLLDELNAQRDAIAALGRRYGARRIRVFGSVARRQETAGSDIDLLVDLPPGYDMFGQRLPLAQQLEQQLGRRIELIPEHELNQHMREHVLREAVDL</sequence>
<dbReference type="SUPFAM" id="SSF81301">
    <property type="entry name" value="Nucleotidyltransferase"/>
    <property type="match status" value="1"/>
</dbReference>
<gene>
    <name evidence="11" type="ORF">H0I39_09415</name>
</gene>
<dbReference type="PANTHER" id="PTHR33571:SF12">
    <property type="entry name" value="BSL3053 PROTEIN"/>
    <property type="match status" value="1"/>
</dbReference>